<dbReference type="Pfam" id="PF01872">
    <property type="entry name" value="RibD_C"/>
    <property type="match status" value="1"/>
</dbReference>
<dbReference type="InterPro" id="IPR050765">
    <property type="entry name" value="Riboflavin_Biosynth_HTPR"/>
</dbReference>
<dbReference type="GO" id="GO:0009231">
    <property type="term" value="P:riboflavin biosynthetic process"/>
    <property type="evidence" value="ECO:0007669"/>
    <property type="project" value="InterPro"/>
</dbReference>
<dbReference type="SUPFAM" id="SSF53597">
    <property type="entry name" value="Dihydrofolate reductase-like"/>
    <property type="match status" value="1"/>
</dbReference>
<dbReference type="InterPro" id="IPR024072">
    <property type="entry name" value="DHFR-like_dom_sf"/>
</dbReference>
<evidence type="ECO:0000313" key="3">
    <source>
        <dbReference type="Proteomes" id="UP000237340"/>
    </source>
</evidence>
<keyword evidence="3" id="KW-1185">Reference proteome</keyword>
<dbReference type="EMBL" id="PPXD01000026">
    <property type="protein sequence ID" value="POH62567.1"/>
    <property type="molecule type" value="Genomic_DNA"/>
</dbReference>
<evidence type="ECO:0000259" key="1">
    <source>
        <dbReference type="Pfam" id="PF01872"/>
    </source>
</evidence>
<evidence type="ECO:0000313" key="2">
    <source>
        <dbReference type="EMBL" id="POH62567.1"/>
    </source>
</evidence>
<name>A0A2S3ZAJ5_9MICO</name>
<dbReference type="GO" id="GO:0008703">
    <property type="term" value="F:5-amino-6-(5-phosphoribosylamino)uracil reductase activity"/>
    <property type="evidence" value="ECO:0007669"/>
    <property type="project" value="InterPro"/>
</dbReference>
<reference evidence="2 3" key="1">
    <citation type="submission" date="2018-01" db="EMBL/GenBank/DDBJ databases">
        <title>Cryobacterium sp. nov., from glaciers in China.</title>
        <authorList>
            <person name="Liu Q."/>
            <person name="Xin Y.-H."/>
        </authorList>
    </citation>
    <scope>NUCLEOTIDE SEQUENCE [LARGE SCALE GENOMIC DNA]</scope>
    <source>
        <strain evidence="2 3">TMN-42</strain>
    </source>
</reference>
<sequence length="197" mass="21185">MTPVTCDITVSTDGYAAGPNQSLENPLGEGGMRLHRWALEQPAENAAQMAAILEAGAYIMGRNMFGPGRGEWDDEWTGWWGDEPPYHAPVFVLTHYPRAPLVMAGGTTFTFVTDGIESALEQARAAAGELSVAIAGGASTVRQYLAAGLIDELRLHIAQVVQGTGEPLLEGLDDVRLEQVSSVENELVTHVVYRVVH</sequence>
<dbReference type="RefSeq" id="WP_088456859.1">
    <property type="nucleotide sequence ID" value="NZ_PPXD01000026.1"/>
</dbReference>
<proteinExistence type="predicted"/>
<feature type="domain" description="Bacterial bifunctional deaminase-reductase C-terminal" evidence="1">
    <location>
        <begin position="4"/>
        <end position="182"/>
    </location>
</feature>
<comment type="caution">
    <text evidence="2">The sequence shown here is derived from an EMBL/GenBank/DDBJ whole genome shotgun (WGS) entry which is preliminary data.</text>
</comment>
<dbReference type="PANTHER" id="PTHR38011:SF12">
    <property type="entry name" value="BIFUNCTIONAL DEAMINASE-REDUCTASE DOMAIN PROTEIN"/>
    <property type="match status" value="1"/>
</dbReference>
<dbReference type="Gene3D" id="3.40.430.10">
    <property type="entry name" value="Dihydrofolate Reductase, subunit A"/>
    <property type="match status" value="1"/>
</dbReference>
<accession>A0A2S3ZAJ5</accession>
<dbReference type="PANTHER" id="PTHR38011">
    <property type="entry name" value="DIHYDROFOLATE REDUCTASE FAMILY PROTEIN (AFU_ORTHOLOGUE AFUA_8G06820)"/>
    <property type="match status" value="1"/>
</dbReference>
<dbReference type="Proteomes" id="UP000237340">
    <property type="component" value="Unassembled WGS sequence"/>
</dbReference>
<organism evidence="2 3">
    <name type="scientific">Cryobacterium zongtaii</name>
    <dbReference type="NCBI Taxonomy" id="1259217"/>
    <lineage>
        <taxon>Bacteria</taxon>
        <taxon>Bacillati</taxon>
        <taxon>Actinomycetota</taxon>
        <taxon>Actinomycetes</taxon>
        <taxon>Micrococcales</taxon>
        <taxon>Microbacteriaceae</taxon>
        <taxon>Cryobacterium</taxon>
    </lineage>
</organism>
<gene>
    <name evidence="2" type="ORF">C3B61_17125</name>
</gene>
<protein>
    <submittedName>
        <fullName evidence="2">Dihydrofolate reductase</fullName>
    </submittedName>
</protein>
<dbReference type="AlphaFoldDB" id="A0A2S3ZAJ5"/>
<dbReference type="InterPro" id="IPR002734">
    <property type="entry name" value="RibDG_C"/>
</dbReference>